<evidence type="ECO:0000313" key="3">
    <source>
        <dbReference type="Proteomes" id="UP000234790"/>
    </source>
</evidence>
<feature type="coiled-coil region" evidence="1">
    <location>
        <begin position="3"/>
        <end position="51"/>
    </location>
</feature>
<dbReference type="AlphaFoldDB" id="A0A2K9LXD6"/>
<reference evidence="2 3" key="1">
    <citation type="submission" date="2017-12" db="EMBL/GenBank/DDBJ databases">
        <title>Complete genome sequence of Spiroplasma monobiae MQ-1 (ATCC 33825).</title>
        <authorList>
            <person name="Tsai Y.-M."/>
            <person name="Lo W.-S."/>
            <person name="Wu P.-S."/>
            <person name="Cho S.-T."/>
            <person name="Kuo C.-H."/>
        </authorList>
    </citation>
    <scope>NUCLEOTIDE SEQUENCE [LARGE SCALE GENOMIC DNA]</scope>
    <source>
        <strain evidence="2 3">MQ-1</strain>
    </source>
</reference>
<accession>A0A2K9LXD6</accession>
<proteinExistence type="predicted"/>
<keyword evidence="1" id="KW-0175">Coiled coil</keyword>
<dbReference type="EMBL" id="CP025543">
    <property type="protein sequence ID" value="AUM63015.1"/>
    <property type="molecule type" value="Genomic_DNA"/>
</dbReference>
<dbReference type="KEGG" id="smoo:SMONO_v1c07660"/>
<dbReference type="RefSeq" id="WP_101781051.1">
    <property type="nucleotide sequence ID" value="NZ_CP025543.1"/>
</dbReference>
<gene>
    <name evidence="2" type="ORF">SMONO_v1c07660</name>
</gene>
<evidence type="ECO:0000256" key="1">
    <source>
        <dbReference type="SAM" id="Coils"/>
    </source>
</evidence>
<dbReference type="Proteomes" id="UP000234790">
    <property type="component" value="Chromosome"/>
</dbReference>
<organism evidence="2 3">
    <name type="scientific">Spiroplasma monobiae MQ-1</name>
    <dbReference type="NCBI Taxonomy" id="1336748"/>
    <lineage>
        <taxon>Bacteria</taxon>
        <taxon>Bacillati</taxon>
        <taxon>Mycoplasmatota</taxon>
        <taxon>Mollicutes</taxon>
        <taxon>Entomoplasmatales</taxon>
        <taxon>Spiroplasmataceae</taxon>
        <taxon>Spiroplasma</taxon>
    </lineage>
</organism>
<keyword evidence="3" id="KW-1185">Reference proteome</keyword>
<name>A0A2K9LXD6_SPISQ</name>
<evidence type="ECO:0000313" key="2">
    <source>
        <dbReference type="EMBL" id="AUM63015.1"/>
    </source>
</evidence>
<protein>
    <submittedName>
        <fullName evidence="2">Uncharacterized protein</fullName>
    </submittedName>
</protein>
<sequence length="64" mass="7584">MTKEALKEKLAEFKIQRDAKETEIEKCKETIKQTNLEIKIKKNELKNIISEAKILKSSYKKQEM</sequence>